<proteinExistence type="predicted"/>
<organism evidence="1 2">
    <name type="scientific">Fusarium sarcochroum</name>
    <dbReference type="NCBI Taxonomy" id="1208366"/>
    <lineage>
        <taxon>Eukaryota</taxon>
        <taxon>Fungi</taxon>
        <taxon>Dikarya</taxon>
        <taxon>Ascomycota</taxon>
        <taxon>Pezizomycotina</taxon>
        <taxon>Sordariomycetes</taxon>
        <taxon>Hypocreomycetidae</taxon>
        <taxon>Hypocreales</taxon>
        <taxon>Nectriaceae</taxon>
        <taxon>Fusarium</taxon>
        <taxon>Fusarium lateritium species complex</taxon>
    </lineage>
</organism>
<evidence type="ECO:0000313" key="2">
    <source>
        <dbReference type="Proteomes" id="UP000622797"/>
    </source>
</evidence>
<sequence>MERDTIAARPDDYNIYANDAYCFGRETKSHVVRNVADWSLVKRLETLPSPAVTQASIGRWEVLDPCLVHCVGNYPVTEDKHYGHDLENHVEARLVELDILPIEKRSFDARAVDRIRQYAAWMSVSDGTVVIDTITGQLDFMIVTPEGQEIDHAHTVCKCIRDICDVGRCEAEEWDDFKSDLWLDRFIVTYLSNLSMETSREPPTNVIKISSKTGRPLVRLEILVDRERWCWDWYLDPLGGIVALHRNDSFSVVPKISTYDFCKVHEAQRPPLGLDTTLQPFVASFQLTIGLSQAFHSIKFTLLDKSA</sequence>
<protein>
    <submittedName>
        <fullName evidence="1">Uncharacterized protein</fullName>
    </submittedName>
</protein>
<gene>
    <name evidence="1" type="ORF">FSARC_2951</name>
</gene>
<reference evidence="1" key="1">
    <citation type="journal article" date="2020" name="BMC Genomics">
        <title>Correction to: Identification and distribution of gene clusters required for synthesis of sphingolipid metabolism inhibitors in diverse species of the filamentous fungus Fusarium.</title>
        <authorList>
            <person name="Kim H.S."/>
            <person name="Lohmar J.M."/>
            <person name="Busman M."/>
            <person name="Brown D.W."/>
            <person name="Naumann T.A."/>
            <person name="Divon H.H."/>
            <person name="Lysoe E."/>
            <person name="Uhlig S."/>
            <person name="Proctor R.H."/>
        </authorList>
    </citation>
    <scope>NUCLEOTIDE SEQUENCE</scope>
    <source>
        <strain evidence="1">NRRL 20472</strain>
    </source>
</reference>
<evidence type="ECO:0000313" key="1">
    <source>
        <dbReference type="EMBL" id="KAF4969894.1"/>
    </source>
</evidence>
<dbReference type="AlphaFoldDB" id="A0A8H4U5G6"/>
<reference evidence="1" key="2">
    <citation type="submission" date="2020-05" db="EMBL/GenBank/DDBJ databases">
        <authorList>
            <person name="Kim H.-S."/>
            <person name="Proctor R.H."/>
            <person name="Brown D.W."/>
        </authorList>
    </citation>
    <scope>NUCLEOTIDE SEQUENCE</scope>
    <source>
        <strain evidence="1">NRRL 20472</strain>
    </source>
</reference>
<comment type="caution">
    <text evidence="1">The sequence shown here is derived from an EMBL/GenBank/DDBJ whole genome shotgun (WGS) entry which is preliminary data.</text>
</comment>
<dbReference type="OrthoDB" id="428577at2759"/>
<keyword evidence="2" id="KW-1185">Reference proteome</keyword>
<name>A0A8H4U5G6_9HYPO</name>
<accession>A0A8H4U5G6</accession>
<dbReference type="EMBL" id="JABEXW010000145">
    <property type="protein sequence ID" value="KAF4969894.1"/>
    <property type="molecule type" value="Genomic_DNA"/>
</dbReference>
<dbReference type="Proteomes" id="UP000622797">
    <property type="component" value="Unassembled WGS sequence"/>
</dbReference>